<gene>
    <name evidence="2" type="ORF">Bpfe_005836</name>
</gene>
<comment type="caution">
    <text evidence="2">The sequence shown here is derived from an EMBL/GenBank/DDBJ whole genome shotgun (WGS) entry which is preliminary data.</text>
</comment>
<feature type="transmembrane region" description="Helical" evidence="1">
    <location>
        <begin position="45"/>
        <end position="66"/>
    </location>
</feature>
<proteinExistence type="predicted"/>
<dbReference type="InterPro" id="IPR038050">
    <property type="entry name" value="Neuro_actylchol_rec"/>
</dbReference>
<protein>
    <submittedName>
        <fullName evidence="2">Acetylcholine receptor subunit beta-like 1</fullName>
    </submittedName>
</protein>
<keyword evidence="1" id="KW-0472">Membrane</keyword>
<sequence length="82" mass="9549">MLDYMIHGEWGLRRPEVQTKLVYVGTTIRSLIEVTIVMKRRPTCFIFNILLPVVLLSFLNIFVFVIPVESGEKINYGEDTQF</sequence>
<dbReference type="EMBL" id="JASAOG010000016">
    <property type="protein sequence ID" value="KAK0064747.1"/>
    <property type="molecule type" value="Genomic_DNA"/>
</dbReference>
<evidence type="ECO:0000313" key="2">
    <source>
        <dbReference type="EMBL" id="KAK0064747.1"/>
    </source>
</evidence>
<keyword evidence="1" id="KW-0812">Transmembrane</keyword>
<dbReference type="InterPro" id="IPR036719">
    <property type="entry name" value="Neuro-gated_channel_TM_sf"/>
</dbReference>
<accession>A0AAD8C2W2</accession>
<keyword evidence="1" id="KW-1133">Transmembrane helix</keyword>
<dbReference type="Gene3D" id="1.20.58.390">
    <property type="entry name" value="Neurotransmitter-gated ion-channel transmembrane domain"/>
    <property type="match status" value="1"/>
</dbReference>
<keyword evidence="2" id="KW-0675">Receptor</keyword>
<dbReference type="GO" id="GO:0006811">
    <property type="term" value="P:monoatomic ion transport"/>
    <property type="evidence" value="ECO:0007669"/>
    <property type="project" value="InterPro"/>
</dbReference>
<dbReference type="GO" id="GO:0016020">
    <property type="term" value="C:membrane"/>
    <property type="evidence" value="ECO:0007669"/>
    <property type="project" value="InterPro"/>
</dbReference>
<keyword evidence="3" id="KW-1185">Reference proteome</keyword>
<evidence type="ECO:0000256" key="1">
    <source>
        <dbReference type="SAM" id="Phobius"/>
    </source>
</evidence>
<dbReference type="AlphaFoldDB" id="A0AAD8C2W2"/>
<dbReference type="Proteomes" id="UP001233172">
    <property type="component" value="Unassembled WGS sequence"/>
</dbReference>
<organism evidence="2 3">
    <name type="scientific">Biomphalaria pfeifferi</name>
    <name type="common">Bloodfluke planorb</name>
    <name type="synonym">Freshwater snail</name>
    <dbReference type="NCBI Taxonomy" id="112525"/>
    <lineage>
        <taxon>Eukaryota</taxon>
        <taxon>Metazoa</taxon>
        <taxon>Spiralia</taxon>
        <taxon>Lophotrochozoa</taxon>
        <taxon>Mollusca</taxon>
        <taxon>Gastropoda</taxon>
        <taxon>Heterobranchia</taxon>
        <taxon>Euthyneura</taxon>
        <taxon>Panpulmonata</taxon>
        <taxon>Hygrophila</taxon>
        <taxon>Lymnaeoidea</taxon>
        <taxon>Planorbidae</taxon>
        <taxon>Biomphalaria</taxon>
    </lineage>
</organism>
<evidence type="ECO:0000313" key="3">
    <source>
        <dbReference type="Proteomes" id="UP001233172"/>
    </source>
</evidence>
<reference evidence="2" key="1">
    <citation type="journal article" date="2023" name="PLoS Negl. Trop. Dis.">
        <title>A genome sequence for Biomphalaria pfeifferi, the major vector snail for the human-infecting parasite Schistosoma mansoni.</title>
        <authorList>
            <person name="Bu L."/>
            <person name="Lu L."/>
            <person name="Laidemitt M.R."/>
            <person name="Zhang S.M."/>
            <person name="Mutuku M."/>
            <person name="Mkoji G."/>
            <person name="Steinauer M."/>
            <person name="Loker E.S."/>
        </authorList>
    </citation>
    <scope>NUCLEOTIDE SEQUENCE</scope>
    <source>
        <strain evidence="2">KasaAsao</strain>
    </source>
</reference>
<dbReference type="SUPFAM" id="SSF90112">
    <property type="entry name" value="Neurotransmitter-gated ion-channel transmembrane pore"/>
    <property type="match status" value="1"/>
</dbReference>
<reference evidence="2" key="2">
    <citation type="submission" date="2023-04" db="EMBL/GenBank/DDBJ databases">
        <authorList>
            <person name="Bu L."/>
            <person name="Lu L."/>
            <person name="Laidemitt M.R."/>
            <person name="Zhang S.M."/>
            <person name="Mutuku M."/>
            <person name="Mkoji G."/>
            <person name="Steinauer M."/>
            <person name="Loker E.S."/>
        </authorList>
    </citation>
    <scope>NUCLEOTIDE SEQUENCE</scope>
    <source>
        <strain evidence="2">KasaAsao</strain>
        <tissue evidence="2">Whole Snail</tissue>
    </source>
</reference>
<name>A0AAD8C2W2_BIOPF</name>